<proteinExistence type="predicted"/>
<evidence type="ECO:0000259" key="2">
    <source>
        <dbReference type="Pfam" id="PF10099"/>
    </source>
</evidence>
<reference evidence="3" key="1">
    <citation type="submission" date="2021-01" db="EMBL/GenBank/DDBJ databases">
        <title>Whole genome shotgun sequence of Dactylosporangium siamense NBRC 106093.</title>
        <authorList>
            <person name="Komaki H."/>
            <person name="Tamura T."/>
        </authorList>
    </citation>
    <scope>NUCLEOTIDE SEQUENCE</scope>
    <source>
        <strain evidence="3">NBRC 106093</strain>
    </source>
</reference>
<dbReference type="Pfam" id="PF10099">
    <property type="entry name" value="RskA_C"/>
    <property type="match status" value="1"/>
</dbReference>
<evidence type="ECO:0000256" key="1">
    <source>
        <dbReference type="SAM" id="MobiDB-lite"/>
    </source>
</evidence>
<keyword evidence="4" id="KW-1185">Reference proteome</keyword>
<dbReference type="InterPro" id="IPR018764">
    <property type="entry name" value="RskA_C"/>
</dbReference>
<sequence>MSHLEPERLVLLALGEGTLDQHETGHLDTCGQCRTEMDELRGVAGLGRQTQRLRELPPPPEHVWQRIRAELAASDRATPPPAVTLHTDPPPAIPTGGQPRSGVPGALSDGRTEHHALINAAPVGGSGAPGPANGQAGPVPGGDEVGRLRAARRSAGRRAPGWRATAGIAAAAAIVAAVVAAAGTALALRDEPAAAPVAACPAGAPRVSLEALPGAPAGAGGFACLVTVDGERKLVVHAEGMPAQADGDYEAWLLDSTSLQGPGLRMQALGPMGAKADQQLNVPGNLDLHKFNIVDISAEPHDGDATHSGKSLLRGTLP</sequence>
<evidence type="ECO:0000313" key="4">
    <source>
        <dbReference type="Proteomes" id="UP000660611"/>
    </source>
</evidence>
<dbReference type="RefSeq" id="WP_203846352.1">
    <property type="nucleotide sequence ID" value="NZ_BONQ01000038.1"/>
</dbReference>
<feature type="domain" description="Anti-sigma K factor RskA C-terminal" evidence="2">
    <location>
        <begin position="169"/>
        <end position="309"/>
    </location>
</feature>
<evidence type="ECO:0000313" key="3">
    <source>
        <dbReference type="EMBL" id="GIG44523.1"/>
    </source>
</evidence>
<gene>
    <name evidence="3" type="ORF">Dsi01nite_025640</name>
</gene>
<feature type="region of interest" description="Disordered" evidence="1">
    <location>
        <begin position="75"/>
        <end position="107"/>
    </location>
</feature>
<dbReference type="Proteomes" id="UP000660611">
    <property type="component" value="Unassembled WGS sequence"/>
</dbReference>
<name>A0A919PM05_9ACTN</name>
<feature type="region of interest" description="Disordered" evidence="1">
    <location>
        <begin position="299"/>
        <end position="318"/>
    </location>
</feature>
<dbReference type="GO" id="GO:0005886">
    <property type="term" value="C:plasma membrane"/>
    <property type="evidence" value="ECO:0007669"/>
    <property type="project" value="InterPro"/>
</dbReference>
<dbReference type="AlphaFoldDB" id="A0A919PM05"/>
<protein>
    <recommendedName>
        <fullName evidence="2">Anti-sigma K factor RskA C-terminal domain-containing protein</fullName>
    </recommendedName>
</protein>
<comment type="caution">
    <text evidence="3">The sequence shown here is derived from an EMBL/GenBank/DDBJ whole genome shotgun (WGS) entry which is preliminary data.</text>
</comment>
<organism evidence="3 4">
    <name type="scientific">Dactylosporangium siamense</name>
    <dbReference type="NCBI Taxonomy" id="685454"/>
    <lineage>
        <taxon>Bacteria</taxon>
        <taxon>Bacillati</taxon>
        <taxon>Actinomycetota</taxon>
        <taxon>Actinomycetes</taxon>
        <taxon>Micromonosporales</taxon>
        <taxon>Micromonosporaceae</taxon>
        <taxon>Dactylosporangium</taxon>
    </lineage>
</organism>
<accession>A0A919PM05</accession>
<feature type="compositionally biased region" description="Pro residues" evidence="1">
    <location>
        <begin position="78"/>
        <end position="93"/>
    </location>
</feature>
<dbReference type="EMBL" id="BONQ01000038">
    <property type="protein sequence ID" value="GIG44523.1"/>
    <property type="molecule type" value="Genomic_DNA"/>
</dbReference>